<dbReference type="InterPro" id="IPR043519">
    <property type="entry name" value="NT_sf"/>
</dbReference>
<evidence type="ECO:0000313" key="4">
    <source>
        <dbReference type="EMBL" id="KAK3218955.1"/>
    </source>
</evidence>
<comment type="caution">
    <text evidence="4">The sequence shown here is derived from an EMBL/GenBank/DDBJ whole genome shotgun (WGS) entry which is preliminary data.</text>
</comment>
<reference evidence="4" key="1">
    <citation type="journal article" date="2023" name="Plant J.">
        <title>Genome sequences and population genomics provide insights into the demographic history, inbreeding, and mutation load of two 'living fossil' tree species of Dipteronia.</title>
        <authorList>
            <person name="Feng Y."/>
            <person name="Comes H.P."/>
            <person name="Chen J."/>
            <person name="Zhu S."/>
            <person name="Lu R."/>
            <person name="Zhang X."/>
            <person name="Li P."/>
            <person name="Qiu J."/>
            <person name="Olsen K.M."/>
            <person name="Qiu Y."/>
        </authorList>
    </citation>
    <scope>NUCLEOTIDE SEQUENCE</scope>
    <source>
        <strain evidence="4">NBL</strain>
    </source>
</reference>
<evidence type="ECO:0008006" key="6">
    <source>
        <dbReference type="Google" id="ProtNLM"/>
    </source>
</evidence>
<name>A0AAE0AJU4_9ROSI</name>
<dbReference type="CDD" id="cd05402">
    <property type="entry name" value="NT_PAP_TUTase"/>
    <property type="match status" value="1"/>
</dbReference>
<feature type="compositionally biased region" description="Basic and acidic residues" evidence="1">
    <location>
        <begin position="475"/>
        <end position="491"/>
    </location>
</feature>
<dbReference type="EMBL" id="JANJYJ010000004">
    <property type="protein sequence ID" value="KAK3218955.1"/>
    <property type="molecule type" value="Genomic_DNA"/>
</dbReference>
<sequence>MDGHKGQAQPRGIYLNGLLPNEEDSVTRVLDRERWSQAEKRVEELIACIQPNQPSEDQRNSIESYMRSLITKCFPLSGEFLLIFFIPQVLAYGSVPLQTYLPDGDIDLTAFSKNQDLKWYDILKEVLENEIEKENAEFCVKDVEIIPARVPMVKCIVENIAVDISFNQFGGLCALCFLEEVDNVIKQNHLFKHSILLIKAWCYYERCILGAQHSLISTYALETLVLYIFHAFDNSFAGPLEVLYRFLEVFSKFDWNNYYVSIWAQCPAVQFLTWLLVFDPPRRDGGELLLSESVYAYIAAYTVLPLGQRNPDFKLKCFNIIEPLLWNNNLGISVSEVNFSRILGAFSDGARQLAKLLDCPEENPIAVVDHFFRNTWDRYGKGSRPDAPIPEIDGSYSCRNNLLNVLLMLSNQHGVPSQHGKQSLTQISRTGNVSPISRTENQEVFANTTSSMSSDQNNGLQNISSYENSQTDMGRSSRSDSLRNEEHDRNLYGRPHSNSELMDVSAEVPSRHRSNNSIRGNLGHNGRRNLSTRVTARFLTFPTEDRLTSGQRWFHQSNAVANSHGASISYFGYSALGLMAFWPYIITVSYMYPLPVFPSRGSHFGIALPPAVLYGQYPNLGNGYSGIAHPPVVTPYQHDTNLVYGYPADPNLVYGYPAEHFSGVDVASHVDEDR</sequence>
<dbReference type="Gene3D" id="1.10.1410.10">
    <property type="match status" value="1"/>
</dbReference>
<dbReference type="SUPFAM" id="SSF81301">
    <property type="entry name" value="Nucleotidyltransferase"/>
    <property type="match status" value="1"/>
</dbReference>
<organism evidence="4 5">
    <name type="scientific">Dipteronia sinensis</name>
    <dbReference type="NCBI Taxonomy" id="43782"/>
    <lineage>
        <taxon>Eukaryota</taxon>
        <taxon>Viridiplantae</taxon>
        <taxon>Streptophyta</taxon>
        <taxon>Embryophyta</taxon>
        <taxon>Tracheophyta</taxon>
        <taxon>Spermatophyta</taxon>
        <taxon>Magnoliopsida</taxon>
        <taxon>eudicotyledons</taxon>
        <taxon>Gunneridae</taxon>
        <taxon>Pentapetalae</taxon>
        <taxon>rosids</taxon>
        <taxon>malvids</taxon>
        <taxon>Sapindales</taxon>
        <taxon>Sapindaceae</taxon>
        <taxon>Hippocastanoideae</taxon>
        <taxon>Acereae</taxon>
        <taxon>Dipteronia</taxon>
    </lineage>
</organism>
<dbReference type="Pfam" id="PF26180">
    <property type="entry name" value="PAP-OAS1"/>
    <property type="match status" value="1"/>
</dbReference>
<evidence type="ECO:0000313" key="5">
    <source>
        <dbReference type="Proteomes" id="UP001281410"/>
    </source>
</evidence>
<evidence type="ECO:0000259" key="2">
    <source>
        <dbReference type="Pfam" id="PF22600"/>
    </source>
</evidence>
<evidence type="ECO:0000256" key="1">
    <source>
        <dbReference type="SAM" id="MobiDB-lite"/>
    </source>
</evidence>
<gene>
    <name evidence="4" type="ORF">Dsin_012925</name>
</gene>
<accession>A0AAE0AJU4</accession>
<protein>
    <recommendedName>
        <fullName evidence="6">Polymerase nucleotidyl transferase domain-containing protein</fullName>
    </recommendedName>
</protein>
<dbReference type="Proteomes" id="UP001281410">
    <property type="component" value="Unassembled WGS sequence"/>
</dbReference>
<feature type="region of interest" description="Disordered" evidence="1">
    <location>
        <begin position="448"/>
        <end position="527"/>
    </location>
</feature>
<dbReference type="PANTHER" id="PTHR45979:SF30">
    <property type="entry name" value="NUCLEOTIDYLTRANSFERASE"/>
    <property type="match status" value="1"/>
</dbReference>
<dbReference type="SUPFAM" id="SSF81631">
    <property type="entry name" value="PAP/OAS1 substrate-binding domain"/>
    <property type="match status" value="1"/>
</dbReference>
<feature type="domain" description="PAP/OAS1 substrate-binding-related" evidence="3">
    <location>
        <begin position="185"/>
        <end position="376"/>
    </location>
</feature>
<dbReference type="Pfam" id="PF22600">
    <property type="entry name" value="MTPAP-like_central"/>
    <property type="match status" value="1"/>
</dbReference>
<feature type="compositionally biased region" description="Polar residues" evidence="1">
    <location>
        <begin position="448"/>
        <end position="474"/>
    </location>
</feature>
<dbReference type="InterPro" id="IPR058921">
    <property type="entry name" value="PAP/OAS1-rel"/>
</dbReference>
<keyword evidence="5" id="KW-1185">Reference proteome</keyword>
<proteinExistence type="predicted"/>
<evidence type="ECO:0000259" key="3">
    <source>
        <dbReference type="Pfam" id="PF26180"/>
    </source>
</evidence>
<dbReference type="Gene3D" id="3.30.460.10">
    <property type="entry name" value="Beta Polymerase, domain 2"/>
    <property type="match status" value="1"/>
</dbReference>
<dbReference type="InterPro" id="IPR058920">
    <property type="entry name" value="PAP-OAS1-bd-rel"/>
</dbReference>
<dbReference type="PANTHER" id="PTHR45979">
    <property type="entry name" value="PAP/OAS1 SUBSTRATE-BINDING DOMAIN SUPERFAMILY"/>
    <property type="match status" value="1"/>
</dbReference>
<dbReference type="AlphaFoldDB" id="A0AAE0AJU4"/>
<feature type="domain" description="Poly(A) RNA polymerase mitochondrial-like central palm" evidence="2">
    <location>
        <begin position="41"/>
        <end position="172"/>
    </location>
</feature>
<dbReference type="InterPro" id="IPR054708">
    <property type="entry name" value="MTPAP-like_central"/>
</dbReference>